<proteinExistence type="predicted"/>
<organism evidence="3 4">
    <name type="scientific">Noviherbaspirillum album</name>
    <dbReference type="NCBI Taxonomy" id="3080276"/>
    <lineage>
        <taxon>Bacteria</taxon>
        <taxon>Pseudomonadati</taxon>
        <taxon>Pseudomonadota</taxon>
        <taxon>Betaproteobacteria</taxon>
        <taxon>Burkholderiales</taxon>
        <taxon>Oxalobacteraceae</taxon>
        <taxon>Noviherbaspirillum</taxon>
    </lineage>
</organism>
<name>A0ABU6JA02_9BURK</name>
<accession>A0ABU6JA02</accession>
<dbReference type="RefSeq" id="WP_326507199.1">
    <property type="nucleotide sequence ID" value="NZ_JAWIIV010000011.1"/>
</dbReference>
<evidence type="ECO:0000313" key="4">
    <source>
        <dbReference type="Proteomes" id="UP001352263"/>
    </source>
</evidence>
<keyword evidence="2" id="KW-0472">Membrane</keyword>
<evidence type="ECO:0000313" key="3">
    <source>
        <dbReference type="EMBL" id="MEC4720481.1"/>
    </source>
</evidence>
<evidence type="ECO:0000256" key="1">
    <source>
        <dbReference type="SAM" id="MobiDB-lite"/>
    </source>
</evidence>
<feature type="region of interest" description="Disordered" evidence="1">
    <location>
        <begin position="1"/>
        <end position="23"/>
    </location>
</feature>
<gene>
    <name evidence="3" type="ORF">RY831_15065</name>
</gene>
<dbReference type="Proteomes" id="UP001352263">
    <property type="component" value="Unassembled WGS sequence"/>
</dbReference>
<feature type="transmembrane region" description="Helical" evidence="2">
    <location>
        <begin position="33"/>
        <end position="55"/>
    </location>
</feature>
<keyword evidence="4" id="KW-1185">Reference proteome</keyword>
<keyword evidence="2" id="KW-1133">Transmembrane helix</keyword>
<feature type="compositionally biased region" description="Polar residues" evidence="1">
    <location>
        <begin position="1"/>
        <end position="11"/>
    </location>
</feature>
<sequence length="148" mass="15615">MEQTPNDQQSAGEAEPHVARASSNQAVRPGNNLLVICAVAAVFSGFSGVMSWHFATKKVAEIGMSAPVVLLDSARIAEKKIADAMVNSETNLQKAADEGKLFVDALDKTLAEYTAAGIVVVNSSVVVNRPGHLDITKDVAARLNVKLD</sequence>
<reference evidence="3 4" key="1">
    <citation type="submission" date="2023-10" db="EMBL/GenBank/DDBJ databases">
        <title>Noviherbaspirillum sp. CPCC 100848 genome assembly.</title>
        <authorList>
            <person name="Li X.Y."/>
            <person name="Fang X.M."/>
        </authorList>
    </citation>
    <scope>NUCLEOTIDE SEQUENCE [LARGE SCALE GENOMIC DNA]</scope>
    <source>
        <strain evidence="3 4">CPCC 100848</strain>
    </source>
</reference>
<dbReference type="EMBL" id="JAWIIV010000011">
    <property type="protein sequence ID" value="MEC4720481.1"/>
    <property type="molecule type" value="Genomic_DNA"/>
</dbReference>
<comment type="caution">
    <text evidence="3">The sequence shown here is derived from an EMBL/GenBank/DDBJ whole genome shotgun (WGS) entry which is preliminary data.</text>
</comment>
<evidence type="ECO:0008006" key="5">
    <source>
        <dbReference type="Google" id="ProtNLM"/>
    </source>
</evidence>
<keyword evidence="2" id="KW-0812">Transmembrane</keyword>
<protein>
    <recommendedName>
        <fullName evidence="5">Type-F conjugative transfer system protein TrbI</fullName>
    </recommendedName>
</protein>
<evidence type="ECO:0000256" key="2">
    <source>
        <dbReference type="SAM" id="Phobius"/>
    </source>
</evidence>